<keyword evidence="6" id="KW-0408">Iron</keyword>
<evidence type="ECO:0000256" key="6">
    <source>
        <dbReference type="ARBA" id="ARBA00023004"/>
    </source>
</evidence>
<evidence type="ECO:0000256" key="5">
    <source>
        <dbReference type="ARBA" id="ARBA00022692"/>
    </source>
</evidence>
<evidence type="ECO:0000259" key="14">
    <source>
        <dbReference type="Pfam" id="PF00593"/>
    </source>
</evidence>
<dbReference type="InterPro" id="IPR000531">
    <property type="entry name" value="Beta-barrel_TonB"/>
</dbReference>
<dbReference type="PANTHER" id="PTHR32552">
    <property type="entry name" value="FERRICHROME IRON RECEPTOR-RELATED"/>
    <property type="match status" value="1"/>
</dbReference>
<dbReference type="SUPFAM" id="SSF56935">
    <property type="entry name" value="Porins"/>
    <property type="match status" value="1"/>
</dbReference>
<evidence type="ECO:0000256" key="13">
    <source>
        <dbReference type="SAM" id="SignalP"/>
    </source>
</evidence>
<dbReference type="Pfam" id="PF07715">
    <property type="entry name" value="Plug"/>
    <property type="match status" value="1"/>
</dbReference>
<dbReference type="GO" id="GO:0009279">
    <property type="term" value="C:cell outer membrane"/>
    <property type="evidence" value="ECO:0007669"/>
    <property type="project" value="UniProtKB-SubCell"/>
</dbReference>
<evidence type="ECO:0000313" key="17">
    <source>
        <dbReference type="Proteomes" id="UP000319931"/>
    </source>
</evidence>
<dbReference type="InterPro" id="IPR036942">
    <property type="entry name" value="Beta-barrel_TonB_sf"/>
</dbReference>
<feature type="chain" id="PRO_5021382098" evidence="13">
    <location>
        <begin position="24"/>
        <end position="788"/>
    </location>
</feature>
<gene>
    <name evidence="16" type="ORF">EAH76_18530</name>
</gene>
<name>A0A502FIQ9_9SPHN</name>
<comment type="subcellular location">
    <subcellularLocation>
        <location evidence="1 11">Cell outer membrane</location>
        <topology evidence="1 11">Multi-pass membrane protein</topology>
    </subcellularLocation>
</comment>
<keyword evidence="2 11" id="KW-0813">Transport</keyword>
<organism evidence="16 17">
    <name type="scientific">Sphingomonas glacialis</name>
    <dbReference type="NCBI Taxonomy" id="658225"/>
    <lineage>
        <taxon>Bacteria</taxon>
        <taxon>Pseudomonadati</taxon>
        <taxon>Pseudomonadota</taxon>
        <taxon>Alphaproteobacteria</taxon>
        <taxon>Sphingomonadales</taxon>
        <taxon>Sphingomonadaceae</taxon>
        <taxon>Sphingomonas</taxon>
    </lineage>
</organism>
<keyword evidence="7" id="KW-0406">Ion transport</keyword>
<reference evidence="16 17" key="1">
    <citation type="journal article" date="2019" name="Environ. Microbiol.">
        <title>Species interactions and distinct microbial communities in high Arctic permafrost affected cryosols are associated with the CH4 and CO2 gas fluxes.</title>
        <authorList>
            <person name="Altshuler I."/>
            <person name="Hamel J."/>
            <person name="Turney S."/>
            <person name="Magnuson E."/>
            <person name="Levesque R."/>
            <person name="Greer C."/>
            <person name="Whyte L.G."/>
        </authorList>
    </citation>
    <scope>NUCLEOTIDE SEQUENCE [LARGE SCALE GENOMIC DNA]</scope>
    <source>
        <strain evidence="16 17">E6.1</strain>
    </source>
</reference>
<evidence type="ECO:0000256" key="1">
    <source>
        <dbReference type="ARBA" id="ARBA00004571"/>
    </source>
</evidence>
<proteinExistence type="inferred from homology"/>
<evidence type="ECO:0000256" key="8">
    <source>
        <dbReference type="ARBA" id="ARBA00023077"/>
    </source>
</evidence>
<dbReference type="AlphaFoldDB" id="A0A502FIQ9"/>
<dbReference type="Gene3D" id="2.40.170.20">
    <property type="entry name" value="TonB-dependent receptor, beta-barrel domain"/>
    <property type="match status" value="1"/>
</dbReference>
<dbReference type="PROSITE" id="PS52016">
    <property type="entry name" value="TONB_DEPENDENT_REC_3"/>
    <property type="match status" value="1"/>
</dbReference>
<keyword evidence="9 11" id="KW-0472">Membrane</keyword>
<feature type="domain" description="TonB-dependent receptor plug" evidence="15">
    <location>
        <begin position="57"/>
        <end position="163"/>
    </location>
</feature>
<evidence type="ECO:0000256" key="9">
    <source>
        <dbReference type="ARBA" id="ARBA00023136"/>
    </source>
</evidence>
<dbReference type="Proteomes" id="UP000319931">
    <property type="component" value="Unassembled WGS sequence"/>
</dbReference>
<dbReference type="InterPro" id="IPR039426">
    <property type="entry name" value="TonB-dep_rcpt-like"/>
</dbReference>
<evidence type="ECO:0000256" key="10">
    <source>
        <dbReference type="ARBA" id="ARBA00023237"/>
    </source>
</evidence>
<evidence type="ECO:0000256" key="3">
    <source>
        <dbReference type="ARBA" id="ARBA00022452"/>
    </source>
</evidence>
<evidence type="ECO:0000256" key="4">
    <source>
        <dbReference type="ARBA" id="ARBA00022496"/>
    </source>
</evidence>
<feature type="domain" description="TonB-dependent receptor-like beta-barrel" evidence="14">
    <location>
        <begin position="250"/>
        <end position="751"/>
    </location>
</feature>
<dbReference type="Pfam" id="PF00593">
    <property type="entry name" value="TonB_dep_Rec_b-barrel"/>
    <property type="match status" value="1"/>
</dbReference>
<keyword evidence="16" id="KW-0675">Receptor</keyword>
<comment type="caution">
    <text evidence="16">The sequence shown here is derived from an EMBL/GenBank/DDBJ whole genome shotgun (WGS) entry which is preliminary data.</text>
</comment>
<protein>
    <submittedName>
        <fullName evidence="16">TonB-dependent receptor</fullName>
    </submittedName>
</protein>
<keyword evidence="17" id="KW-1185">Reference proteome</keyword>
<evidence type="ECO:0000313" key="16">
    <source>
        <dbReference type="EMBL" id="TPG49348.1"/>
    </source>
</evidence>
<keyword evidence="5 11" id="KW-0812">Transmembrane</keyword>
<evidence type="ECO:0000256" key="7">
    <source>
        <dbReference type="ARBA" id="ARBA00023065"/>
    </source>
</evidence>
<feature type="signal peptide" evidence="13">
    <location>
        <begin position="1"/>
        <end position="23"/>
    </location>
</feature>
<dbReference type="GO" id="GO:0006826">
    <property type="term" value="P:iron ion transport"/>
    <property type="evidence" value="ECO:0007669"/>
    <property type="project" value="UniProtKB-KW"/>
</dbReference>
<dbReference type="EMBL" id="RCZC01000007">
    <property type="protein sequence ID" value="TPG49348.1"/>
    <property type="molecule type" value="Genomic_DNA"/>
</dbReference>
<sequence length="788" mass="85365">MSMKAARWMVHCAVLSFATAAHAQVTPPSAETPAAAPTEAGLQDIIVTAQRRSENLQRAAVAISAVSGDTLASAGITRPTELTSVVPSLQVAPAAGPYALFYLRGVGNFNGNALSDSAVAFNFNGVYVGRPSSTTGFFYDLERVEVVKGPQGTLYGRNATGGAINVIPKRPDFDKASAEGNVEYGNYNALRLDAAVNVPLGENVALRASGIYVRHDAYMKDGTDNQKDGGGRVSLRLRPTNTLSINITADYFRQRGRGTGATPLGLDPDNRDGFFSPAGQAFVNGQVNQVLGRNMVAQTTPQFLNNSYWGVSSTIELNTPAGTITVIPAYREGKLDYLSYSPGFYIRQVEKDKQTSLEARIASDETHPLRYIAGLFYYDESNHVPGSYINQQASVNSNVADQSTKSMAVFGRLTYAIVPTFRVTAGARYTTEDKSLDGYTTAALRLCTRPSSFFPTYVAGCPTAQPIAVSTAIPSVVPAPNFNPFIDGTITTIATGTYQGLKAKRASFDRITYRAAADWDITPRNLLYASYETGFKSGGFFQTVDRGVFRPERIGAWTLGSKNRFFDNRLQLNLEAFYWRYHDQQISHVVADSSGSQILATENVGQATFKGVEVEGRLLVTRSTQLTADAQYLDARYDSFVYSAPNNNGGRDNGTACATRGTPGATYVIDCSGRRPPNAPEWTINLGAEQTVRLANDGKIVGNLRAHYQSRTLTGLEFKEVEYQNAYWTADAQVTYTAPGSRYSIGLFVNNAFDKTILALATPVPFASYYAGSLRPPRTFGARAGVKF</sequence>
<keyword evidence="8 12" id="KW-0798">TonB box</keyword>
<dbReference type="PANTHER" id="PTHR32552:SF81">
    <property type="entry name" value="TONB-DEPENDENT OUTER MEMBRANE RECEPTOR"/>
    <property type="match status" value="1"/>
</dbReference>
<keyword evidence="10 11" id="KW-0998">Cell outer membrane</keyword>
<accession>A0A502FIQ9</accession>
<evidence type="ECO:0000256" key="11">
    <source>
        <dbReference type="PROSITE-ProRule" id="PRU01360"/>
    </source>
</evidence>
<evidence type="ECO:0000256" key="2">
    <source>
        <dbReference type="ARBA" id="ARBA00022448"/>
    </source>
</evidence>
<evidence type="ECO:0000259" key="15">
    <source>
        <dbReference type="Pfam" id="PF07715"/>
    </source>
</evidence>
<evidence type="ECO:0000256" key="12">
    <source>
        <dbReference type="RuleBase" id="RU003357"/>
    </source>
</evidence>
<dbReference type="InterPro" id="IPR012910">
    <property type="entry name" value="Plug_dom"/>
</dbReference>
<comment type="similarity">
    <text evidence="11 12">Belongs to the TonB-dependent receptor family.</text>
</comment>
<keyword evidence="13" id="KW-0732">Signal</keyword>
<keyword evidence="3 11" id="KW-1134">Transmembrane beta strand</keyword>
<keyword evidence="4" id="KW-0410">Iron transport</keyword>